<dbReference type="WBParaSite" id="PEQ_0000738901-mRNA-1">
    <property type="protein sequence ID" value="PEQ_0000738901-mRNA-1"/>
    <property type="gene ID" value="PEQ_0000738901"/>
</dbReference>
<proteinExistence type="predicted"/>
<organism evidence="1 2">
    <name type="scientific">Parascaris equorum</name>
    <name type="common">Equine roundworm</name>
    <dbReference type="NCBI Taxonomy" id="6256"/>
    <lineage>
        <taxon>Eukaryota</taxon>
        <taxon>Metazoa</taxon>
        <taxon>Ecdysozoa</taxon>
        <taxon>Nematoda</taxon>
        <taxon>Chromadorea</taxon>
        <taxon>Rhabditida</taxon>
        <taxon>Spirurina</taxon>
        <taxon>Ascaridomorpha</taxon>
        <taxon>Ascaridoidea</taxon>
        <taxon>Ascarididae</taxon>
        <taxon>Parascaris</taxon>
    </lineage>
</organism>
<name>A0A914RLK8_PAREQ</name>
<evidence type="ECO:0000313" key="2">
    <source>
        <dbReference type="WBParaSite" id="PEQ_0000738901-mRNA-1"/>
    </source>
</evidence>
<keyword evidence="1" id="KW-1185">Reference proteome</keyword>
<reference evidence="2" key="1">
    <citation type="submission" date="2022-11" db="UniProtKB">
        <authorList>
            <consortium name="WormBaseParasite"/>
        </authorList>
    </citation>
    <scope>IDENTIFICATION</scope>
</reference>
<evidence type="ECO:0000313" key="1">
    <source>
        <dbReference type="Proteomes" id="UP000887564"/>
    </source>
</evidence>
<protein>
    <submittedName>
        <fullName evidence="2">Uncharacterized protein</fullName>
    </submittedName>
</protein>
<dbReference type="Proteomes" id="UP000887564">
    <property type="component" value="Unplaced"/>
</dbReference>
<sequence>MQDENGLSCFECYRSARFTVVVVFSDFLKRSAVLIEVSIKCATVSHFLRPISERF</sequence>
<dbReference type="AlphaFoldDB" id="A0A914RLK8"/>
<accession>A0A914RLK8</accession>